<protein>
    <recommendedName>
        <fullName evidence="3">IPT/TIG domain-containing protein</fullName>
    </recommendedName>
</protein>
<dbReference type="InterPro" id="IPR015943">
    <property type="entry name" value="WD40/YVTN_repeat-like_dom_sf"/>
</dbReference>
<dbReference type="RefSeq" id="WP_188459490.1">
    <property type="nucleotide sequence ID" value="NZ_BMGM01000013.1"/>
</dbReference>
<accession>A0ABQ1SMH5</accession>
<gene>
    <name evidence="1" type="ORF">GCM10010832_24960</name>
</gene>
<keyword evidence="2" id="KW-1185">Reference proteome</keyword>
<proteinExistence type="predicted"/>
<organism evidence="1 2">
    <name type="scientific">Psychroflexus planctonicus</name>
    <dbReference type="NCBI Taxonomy" id="1526575"/>
    <lineage>
        <taxon>Bacteria</taxon>
        <taxon>Pseudomonadati</taxon>
        <taxon>Bacteroidota</taxon>
        <taxon>Flavobacteriia</taxon>
        <taxon>Flavobacteriales</taxon>
        <taxon>Flavobacteriaceae</taxon>
        <taxon>Psychroflexus</taxon>
    </lineage>
</organism>
<evidence type="ECO:0000313" key="1">
    <source>
        <dbReference type="EMBL" id="GGE43960.1"/>
    </source>
</evidence>
<dbReference type="Gene3D" id="2.130.10.10">
    <property type="entry name" value="YVTN repeat-like/Quinoprotein amine dehydrogenase"/>
    <property type="match status" value="1"/>
</dbReference>
<comment type="caution">
    <text evidence="1">The sequence shown here is derived from an EMBL/GenBank/DDBJ whole genome shotgun (WGS) entry which is preliminary data.</text>
</comment>
<evidence type="ECO:0008006" key="3">
    <source>
        <dbReference type="Google" id="ProtNLM"/>
    </source>
</evidence>
<dbReference type="Gene3D" id="2.60.40.10">
    <property type="entry name" value="Immunoglobulins"/>
    <property type="match status" value="1"/>
</dbReference>
<dbReference type="EMBL" id="BMGM01000013">
    <property type="protein sequence ID" value="GGE43960.1"/>
    <property type="molecule type" value="Genomic_DNA"/>
</dbReference>
<dbReference type="Proteomes" id="UP000599179">
    <property type="component" value="Unassembled WGS sequence"/>
</dbReference>
<name>A0ABQ1SMH5_9FLAO</name>
<reference evidence="2" key="1">
    <citation type="journal article" date="2019" name="Int. J. Syst. Evol. Microbiol.">
        <title>The Global Catalogue of Microorganisms (GCM) 10K type strain sequencing project: providing services to taxonomists for standard genome sequencing and annotation.</title>
        <authorList>
            <consortium name="The Broad Institute Genomics Platform"/>
            <consortium name="The Broad Institute Genome Sequencing Center for Infectious Disease"/>
            <person name="Wu L."/>
            <person name="Ma J."/>
        </authorList>
    </citation>
    <scope>NUCLEOTIDE SEQUENCE [LARGE SCALE GENOMIC DNA]</scope>
    <source>
        <strain evidence="2">CGMCC 1.12931</strain>
    </source>
</reference>
<dbReference type="InterPro" id="IPR013783">
    <property type="entry name" value="Ig-like_fold"/>
</dbReference>
<sequence length="446" mass="52007">MKIFRFCSKLLILFFIFGCSDDDQPTLTVNSLSSTQTFIGDTLFLTGKNLNRIGTIVFRNQESDRNTSNTAEIISKTETEIRFIVPELPHEKATIYFSSLTDPIDVELYGYIPYSSFYNGTIYRSAEVKQILNDDIAFCYDNPSNKRFKLTDNFSNYRSLPMYNFDEYSYYGDYSNYYYVNEYSGYIINRWHNDIHIHSFNDDTNSTNFEYAINRTDLNLGTGDYIKDFKFVSDSLAYFMNVEDEMFQILNGTATAFLDLYPELNNTPYLSEEYWTNGFQLLNDGSILILQTNGIYKIKNGEVVFNAFNGNLNHTAGYHLNTTRAKPAFINNNAGFYLESEQKIYKSNDYGETWTTYDVNFPFDGDGRIAIEYLGEDQFILHRYRFKSSIDWKSKYISTDNGNSWEIIFYSNKQGYGNTINMFDEYGFTGASHYGLVKFRRFPKDF</sequence>
<dbReference type="SUPFAM" id="SSF110296">
    <property type="entry name" value="Oligoxyloglucan reducing end-specific cellobiohydrolase"/>
    <property type="match status" value="1"/>
</dbReference>
<evidence type="ECO:0000313" key="2">
    <source>
        <dbReference type="Proteomes" id="UP000599179"/>
    </source>
</evidence>